<gene>
    <name evidence="1" type="ORF">P154DRAFT_319473</name>
</gene>
<accession>A0A6A5W8I0</accession>
<evidence type="ECO:0000313" key="1">
    <source>
        <dbReference type="EMBL" id="KAF1996411.1"/>
    </source>
</evidence>
<name>A0A6A5W8I0_9PLEO</name>
<proteinExistence type="predicted"/>
<sequence>MYGRLFCILICVFVLFLAELWKTGFFWCRQRWMEGFFTFLFLDRLGFLSSILRDSETTATVRYHFHLSIIKMSYMWLGKMGDMG</sequence>
<dbReference type="Proteomes" id="UP000799779">
    <property type="component" value="Unassembled WGS sequence"/>
</dbReference>
<reference evidence="1" key="1">
    <citation type="journal article" date="2020" name="Stud. Mycol.">
        <title>101 Dothideomycetes genomes: a test case for predicting lifestyles and emergence of pathogens.</title>
        <authorList>
            <person name="Haridas S."/>
            <person name="Albert R."/>
            <person name="Binder M."/>
            <person name="Bloem J."/>
            <person name="Labutti K."/>
            <person name="Salamov A."/>
            <person name="Andreopoulos B."/>
            <person name="Baker S."/>
            <person name="Barry K."/>
            <person name="Bills G."/>
            <person name="Bluhm B."/>
            <person name="Cannon C."/>
            <person name="Castanera R."/>
            <person name="Culley D."/>
            <person name="Daum C."/>
            <person name="Ezra D."/>
            <person name="Gonzalez J."/>
            <person name="Henrissat B."/>
            <person name="Kuo A."/>
            <person name="Liang C."/>
            <person name="Lipzen A."/>
            <person name="Lutzoni F."/>
            <person name="Magnuson J."/>
            <person name="Mondo S."/>
            <person name="Nolan M."/>
            <person name="Ohm R."/>
            <person name="Pangilinan J."/>
            <person name="Park H.-J."/>
            <person name="Ramirez L."/>
            <person name="Alfaro M."/>
            <person name="Sun H."/>
            <person name="Tritt A."/>
            <person name="Yoshinaga Y."/>
            <person name="Zwiers L.-H."/>
            <person name="Turgeon B."/>
            <person name="Goodwin S."/>
            <person name="Spatafora J."/>
            <person name="Crous P."/>
            <person name="Grigoriev I."/>
        </authorList>
    </citation>
    <scope>NUCLEOTIDE SEQUENCE</scope>
    <source>
        <strain evidence="1">CBS 123094</strain>
    </source>
</reference>
<dbReference type="EMBL" id="ML977625">
    <property type="protein sequence ID" value="KAF1996411.1"/>
    <property type="molecule type" value="Genomic_DNA"/>
</dbReference>
<keyword evidence="2" id="KW-1185">Reference proteome</keyword>
<evidence type="ECO:0000313" key="2">
    <source>
        <dbReference type="Proteomes" id="UP000799779"/>
    </source>
</evidence>
<protein>
    <submittedName>
        <fullName evidence="1">Uncharacterized protein</fullName>
    </submittedName>
</protein>
<dbReference type="AlphaFoldDB" id="A0A6A5W8I0"/>
<organism evidence="1 2">
    <name type="scientific">Amniculicola lignicola CBS 123094</name>
    <dbReference type="NCBI Taxonomy" id="1392246"/>
    <lineage>
        <taxon>Eukaryota</taxon>
        <taxon>Fungi</taxon>
        <taxon>Dikarya</taxon>
        <taxon>Ascomycota</taxon>
        <taxon>Pezizomycotina</taxon>
        <taxon>Dothideomycetes</taxon>
        <taxon>Pleosporomycetidae</taxon>
        <taxon>Pleosporales</taxon>
        <taxon>Amniculicolaceae</taxon>
        <taxon>Amniculicola</taxon>
    </lineage>
</organism>